<dbReference type="EMBL" id="LT796768">
    <property type="protein sequence ID" value="SKB04557.1"/>
    <property type="molecule type" value="Genomic_DNA"/>
</dbReference>
<accession>A0A1T4YRT9</accession>
<gene>
    <name evidence="2" type="ORF">SAMN06295964_0611</name>
</gene>
<dbReference type="Proteomes" id="UP000191040">
    <property type="component" value="Chromosome I"/>
</dbReference>
<dbReference type="STRING" id="1736691.SAMN06295964_0611"/>
<evidence type="ECO:0000313" key="3">
    <source>
        <dbReference type="Proteomes" id="UP000191040"/>
    </source>
</evidence>
<keyword evidence="3" id="KW-1185">Reference proteome</keyword>
<evidence type="ECO:0000313" key="2">
    <source>
        <dbReference type="EMBL" id="SKB04557.1"/>
    </source>
</evidence>
<evidence type="ECO:0000259" key="1">
    <source>
        <dbReference type="SMART" id="SM00507"/>
    </source>
</evidence>
<dbReference type="Pfam" id="PF02720">
    <property type="entry name" value="DUF222"/>
    <property type="match status" value="1"/>
</dbReference>
<dbReference type="AlphaFoldDB" id="A0A1T4YRT9"/>
<dbReference type="RefSeq" id="WP_153302855.1">
    <property type="nucleotide sequence ID" value="NZ_LT796768.1"/>
</dbReference>
<sequence length="424" mass="46305">MDVVGGLRSGQRFLAEARSRDLGSLSPEQLAAETVALHSLEREVGALRMALLAAADQRDAHRATDAPNLTALVATGSGVTRREAAREIRLAHRIEAAPRVKDAMAAPGMSTAKAAIVTDALDTLPTGLTAQQRDQVEQDMVAAAQVMTAEQLRRKARRAVEVVDVERADRIENSQLQRDESAQRQLREFWIGRPDETTGLVPFGGKTDAVTADMLRAVVESKTSPRRRALTETGVEDPHLEPREKAGEAFAEIVRHLPREGYGNHGGVAATLVVTVDEKTLRGETDRAGVTEFGTTVSAGQLRNLACGAGILPVVMNGASQVLDEGRVKRHHTAAQRIALAQRDQGCAFPQCDRPPGWTEAHHAIPWSEHGQTNLDTGVLLCSHHHHRVHDAHIAIRFSTDDGTPEFRLHGQWQRNRRYRRVAA</sequence>
<dbReference type="SMART" id="SM00507">
    <property type="entry name" value="HNHc"/>
    <property type="match status" value="1"/>
</dbReference>
<dbReference type="InterPro" id="IPR003870">
    <property type="entry name" value="DUF222"/>
</dbReference>
<dbReference type="CDD" id="cd00085">
    <property type="entry name" value="HNHc"/>
    <property type="match status" value="1"/>
</dbReference>
<proteinExistence type="predicted"/>
<name>A0A1T4YRT9_9ACTN</name>
<protein>
    <recommendedName>
        <fullName evidence="1">HNH nuclease domain-containing protein</fullName>
    </recommendedName>
</protein>
<organism evidence="2 3">
    <name type="scientific">Aeromicrobium choanae</name>
    <dbReference type="NCBI Taxonomy" id="1736691"/>
    <lineage>
        <taxon>Bacteria</taxon>
        <taxon>Bacillati</taxon>
        <taxon>Actinomycetota</taxon>
        <taxon>Actinomycetes</taxon>
        <taxon>Propionibacteriales</taxon>
        <taxon>Nocardioidaceae</taxon>
        <taxon>Aeromicrobium</taxon>
    </lineage>
</organism>
<reference evidence="3" key="1">
    <citation type="submission" date="2017-02" db="EMBL/GenBank/DDBJ databases">
        <authorList>
            <person name="Varghese N."/>
            <person name="Submissions S."/>
        </authorList>
    </citation>
    <scope>NUCLEOTIDE SEQUENCE [LARGE SCALE GENOMIC DNA]</scope>
    <source>
        <strain evidence="3">9H-4</strain>
    </source>
</reference>
<dbReference type="OrthoDB" id="5170592at2"/>
<dbReference type="InterPro" id="IPR003615">
    <property type="entry name" value="HNH_nuc"/>
</dbReference>
<feature type="domain" description="HNH nuclease" evidence="1">
    <location>
        <begin position="335"/>
        <end position="387"/>
    </location>
</feature>